<dbReference type="Pfam" id="PF02737">
    <property type="entry name" value="3HCDH_N"/>
    <property type="match status" value="1"/>
</dbReference>
<feature type="domain" description="3-hydroxyacyl-CoA dehydrogenase C-terminal" evidence="3">
    <location>
        <begin position="208"/>
        <end position="304"/>
    </location>
</feature>
<dbReference type="NCBIfam" id="NF004474">
    <property type="entry name" value="PRK05808.1"/>
    <property type="match status" value="1"/>
</dbReference>
<dbReference type="EMBL" id="CAJPVI010000045">
    <property type="protein sequence ID" value="CAG2158182.1"/>
    <property type="molecule type" value="Genomic_DNA"/>
</dbReference>
<proteinExistence type="inferred from homology"/>
<reference evidence="5 6" key="1">
    <citation type="submission" date="2021-03" db="EMBL/GenBank/DDBJ databases">
        <authorList>
            <person name="Peeters C."/>
        </authorList>
    </citation>
    <scope>NUCLEOTIDE SEQUENCE [LARGE SCALE GENOMIC DNA]</scope>
    <source>
        <strain evidence="5 6">LMG 26411</strain>
    </source>
</reference>
<dbReference type="SUPFAM" id="SSF48179">
    <property type="entry name" value="6-phosphogluconate dehydrogenase C-terminal domain-like"/>
    <property type="match status" value="1"/>
</dbReference>
<comment type="similarity">
    <text evidence="1">Belongs to the 3-hydroxyacyl-CoA dehydrogenase family.</text>
</comment>
<sequence>MRPCSSQSNLIEFSTNFIGVQQMAIKTVGIVGAGTMGNGIAQACAQAGLNVVMIDLSTTAVQKGLATVEASLDRLIKKEKLTEGQKTDALTRIKGSAVYEDLKAVDIVIEAATENQDLKVKILKQIDSIVDEDVIVASNTSSISITKLASTVSRPDRFIGMHFFNPVPLMTLVEIIRGLQTSNATHAAVEALARVLGKYPITVQNNPGFVVNRILCPMINEAFCVLGEGLASPEEIDEGMKLGCNHPIGPLALGDMIGLDTLLAVLEVLYREFADPKYRPAMLLREMVAAGYLGRKTGRGAYVYNL</sequence>
<dbReference type="PIRSF" id="PIRSF000105">
    <property type="entry name" value="HCDH"/>
    <property type="match status" value="1"/>
</dbReference>
<dbReference type="SUPFAM" id="SSF51735">
    <property type="entry name" value="NAD(P)-binding Rossmann-fold domains"/>
    <property type="match status" value="1"/>
</dbReference>
<dbReference type="EC" id="1.1.1.157" evidence="5"/>
<evidence type="ECO:0000313" key="5">
    <source>
        <dbReference type="EMBL" id="CAG2158182.1"/>
    </source>
</evidence>
<dbReference type="InterPro" id="IPR022694">
    <property type="entry name" value="3-OHacyl-CoA_DH"/>
</dbReference>
<evidence type="ECO:0000256" key="1">
    <source>
        <dbReference type="ARBA" id="ARBA00009463"/>
    </source>
</evidence>
<dbReference type="InterPro" id="IPR006176">
    <property type="entry name" value="3-OHacyl-CoA_DH_NAD-bd"/>
</dbReference>
<gene>
    <name evidence="5" type="primary">hbd_2</name>
    <name evidence="5" type="ORF">LMG26411_05872</name>
</gene>
<keyword evidence="2 5" id="KW-0560">Oxidoreductase</keyword>
<dbReference type="InterPro" id="IPR006108">
    <property type="entry name" value="3HC_DH_C"/>
</dbReference>
<evidence type="ECO:0000259" key="3">
    <source>
        <dbReference type="Pfam" id="PF00725"/>
    </source>
</evidence>
<comment type="caution">
    <text evidence="5">The sequence shown here is derived from an EMBL/GenBank/DDBJ whole genome shotgun (WGS) entry which is preliminary data.</text>
</comment>
<dbReference type="InterPro" id="IPR036291">
    <property type="entry name" value="NAD(P)-bd_dom_sf"/>
</dbReference>
<keyword evidence="6" id="KW-1185">Reference proteome</keyword>
<protein>
    <submittedName>
        <fullName evidence="5">3-hydroxybutyryl-CoA dehydrogenase</fullName>
        <ecNumber evidence="5">1.1.1.157</ecNumber>
    </submittedName>
</protein>
<dbReference type="Gene3D" id="3.40.50.720">
    <property type="entry name" value="NAD(P)-binding Rossmann-like Domain"/>
    <property type="match status" value="1"/>
</dbReference>
<feature type="domain" description="3-hydroxyacyl-CoA dehydrogenase NAD binding" evidence="4">
    <location>
        <begin position="27"/>
        <end position="205"/>
    </location>
</feature>
<dbReference type="Proteomes" id="UP000672657">
    <property type="component" value="Unassembled WGS sequence"/>
</dbReference>
<organism evidence="5 6">
    <name type="scientific">Cupriavidus numazuensis</name>
    <dbReference type="NCBI Taxonomy" id="221992"/>
    <lineage>
        <taxon>Bacteria</taxon>
        <taxon>Pseudomonadati</taxon>
        <taxon>Pseudomonadota</taxon>
        <taxon>Betaproteobacteria</taxon>
        <taxon>Burkholderiales</taxon>
        <taxon>Burkholderiaceae</taxon>
        <taxon>Cupriavidus</taxon>
    </lineage>
</organism>
<dbReference type="InterPro" id="IPR013328">
    <property type="entry name" value="6PGD_dom2"/>
</dbReference>
<dbReference type="InterPro" id="IPR006180">
    <property type="entry name" value="3-OHacyl-CoA_DH_CS"/>
</dbReference>
<dbReference type="PANTHER" id="PTHR48075:SF5">
    <property type="entry name" value="3-HYDROXYBUTYRYL-COA DEHYDROGENASE"/>
    <property type="match status" value="1"/>
</dbReference>
<name>A0ABM8TQI1_9BURK</name>
<dbReference type="GO" id="GO:0008691">
    <property type="term" value="F:3-hydroxybutyryl-CoA dehydrogenase activity"/>
    <property type="evidence" value="ECO:0007669"/>
    <property type="project" value="UniProtKB-EC"/>
</dbReference>
<evidence type="ECO:0000259" key="4">
    <source>
        <dbReference type="Pfam" id="PF02737"/>
    </source>
</evidence>
<accession>A0ABM8TQI1</accession>
<evidence type="ECO:0000256" key="2">
    <source>
        <dbReference type="ARBA" id="ARBA00023002"/>
    </source>
</evidence>
<dbReference type="PROSITE" id="PS00067">
    <property type="entry name" value="3HCDH"/>
    <property type="match status" value="1"/>
</dbReference>
<dbReference type="PANTHER" id="PTHR48075">
    <property type="entry name" value="3-HYDROXYACYL-COA DEHYDROGENASE FAMILY PROTEIN"/>
    <property type="match status" value="1"/>
</dbReference>
<dbReference type="Gene3D" id="1.10.1040.10">
    <property type="entry name" value="N-(1-d-carboxylethyl)-l-norvaline Dehydrogenase, domain 2"/>
    <property type="match status" value="1"/>
</dbReference>
<dbReference type="Pfam" id="PF00725">
    <property type="entry name" value="3HCDH"/>
    <property type="match status" value="1"/>
</dbReference>
<evidence type="ECO:0000313" key="6">
    <source>
        <dbReference type="Proteomes" id="UP000672657"/>
    </source>
</evidence>
<dbReference type="InterPro" id="IPR008927">
    <property type="entry name" value="6-PGluconate_DH-like_C_sf"/>
</dbReference>